<evidence type="ECO:0000256" key="5">
    <source>
        <dbReference type="ARBA" id="ARBA00022692"/>
    </source>
</evidence>
<evidence type="ECO:0000256" key="6">
    <source>
        <dbReference type="ARBA" id="ARBA00022989"/>
    </source>
</evidence>
<dbReference type="GO" id="GO:0004930">
    <property type="term" value="F:G protein-coupled receptor activity"/>
    <property type="evidence" value="ECO:0007669"/>
    <property type="project" value="UniProtKB-KW"/>
</dbReference>
<keyword evidence="10" id="KW-0325">Glycoprotein</keyword>
<keyword evidence="6 14" id="KW-1133">Transmembrane helix</keyword>
<evidence type="ECO:0000256" key="4">
    <source>
        <dbReference type="ARBA" id="ARBA00022606"/>
    </source>
</evidence>
<dbReference type="Proteomes" id="UP000429181">
    <property type="component" value="Chromosome 5"/>
</dbReference>
<dbReference type="Proteomes" id="UP000314981">
    <property type="component" value="Chromosome 5"/>
</dbReference>
<accession>A0A4W2FJT2</accession>
<evidence type="ECO:0000256" key="7">
    <source>
        <dbReference type="ARBA" id="ARBA00023040"/>
    </source>
</evidence>
<dbReference type="RefSeq" id="XP_027399333.1">
    <property type="nucleotide sequence ID" value="XM_027543532.1"/>
</dbReference>
<dbReference type="GO" id="GO:0033038">
    <property type="term" value="F:bitter taste receptor activity"/>
    <property type="evidence" value="ECO:0007669"/>
    <property type="project" value="InterPro"/>
</dbReference>
<feature type="transmembrane region" description="Helical" evidence="14">
    <location>
        <begin position="87"/>
        <end position="109"/>
    </location>
</feature>
<evidence type="ECO:0000256" key="9">
    <source>
        <dbReference type="ARBA" id="ARBA00023170"/>
    </source>
</evidence>
<evidence type="ECO:0000256" key="10">
    <source>
        <dbReference type="ARBA" id="ARBA00023180"/>
    </source>
</evidence>
<sequence>MLSVLEGLLIFVALSESILGVLGDGFIGLAYFIECVKNKKFSTISFILMGLATSRICLIGLITTDGFVKIFSPEMYSSGYLIDCITYSWVILNPTSVFFATSLSIFYFLKIANFSHHIFLWLRSDVKRVLLLLIGYLLISWLVTFPLTMKIISDSRAKNRSVVFSVEVHKGEFFRNQILLNLGTLTIFILCLITCILLLISLRRHNQRMLLNATGFRDPSTEAHIKAMKVLISFIILFILYFIGITIEISCTTMSESKLLFIFGLTITALYPWGHSFILILGNNKLKQVFLRVLKQLKCWKKEKLLRTP</sequence>
<keyword evidence="5 13" id="KW-0812">Transmembrane</keyword>
<reference evidence="16 17" key="1">
    <citation type="submission" date="2018-11" db="EMBL/GenBank/DDBJ databases">
        <title>Haplotype-resolved cattle genomes.</title>
        <authorList>
            <person name="Low W.Y."/>
            <person name="Tearle R."/>
            <person name="Bickhart D.M."/>
            <person name="Rosen B.D."/>
            <person name="Koren S."/>
            <person name="Rhie A."/>
            <person name="Hiendleder S."/>
            <person name="Phillippy A.M."/>
            <person name="Smith T.P.L."/>
            <person name="Williams J.L."/>
        </authorList>
    </citation>
    <scope>NUCLEOTIDE SEQUENCE [LARGE SCALE GENOMIC DNA]</scope>
</reference>
<reference evidence="15" key="2">
    <citation type="submission" date="2025-05" db="UniProtKB">
        <authorList>
            <consortium name="Ensembl"/>
        </authorList>
    </citation>
    <scope>IDENTIFICATION</scope>
</reference>
<dbReference type="GO" id="GO:0016020">
    <property type="term" value="C:membrane"/>
    <property type="evidence" value="ECO:0007669"/>
    <property type="project" value="UniProtKB-SubCell"/>
</dbReference>
<gene>
    <name evidence="15" type="primary">LOC113893636</name>
</gene>
<organism evidence="15 17">
    <name type="scientific">Bos indicus x Bos taurus</name>
    <name type="common">Hybrid cattle</name>
    <dbReference type="NCBI Taxonomy" id="30522"/>
    <lineage>
        <taxon>Eukaryota</taxon>
        <taxon>Metazoa</taxon>
        <taxon>Chordata</taxon>
        <taxon>Craniata</taxon>
        <taxon>Vertebrata</taxon>
        <taxon>Euteleostomi</taxon>
        <taxon>Mammalia</taxon>
        <taxon>Eutheria</taxon>
        <taxon>Laurasiatheria</taxon>
        <taxon>Artiodactyla</taxon>
        <taxon>Ruminantia</taxon>
        <taxon>Pecora</taxon>
        <taxon>Bovidae</taxon>
        <taxon>Bovinae</taxon>
        <taxon>Bos</taxon>
    </lineage>
</organism>
<comment type="similarity">
    <text evidence="2 12">Belongs to the G-protein coupled receptor T2R family.</text>
</comment>
<feature type="transmembrane region" description="Helical" evidence="14">
    <location>
        <begin position="44"/>
        <end position="67"/>
    </location>
</feature>
<dbReference type="FunFam" id="1.20.1070.10:FF:000042">
    <property type="entry name" value="Taste receptor type 2 member 7"/>
    <property type="match status" value="1"/>
</dbReference>
<dbReference type="OMA" id="CVICIIT"/>
<feature type="transmembrane region" description="Helical" evidence="14">
    <location>
        <begin position="259"/>
        <end position="282"/>
    </location>
</feature>
<dbReference type="InterPro" id="IPR007960">
    <property type="entry name" value="TAS2R"/>
</dbReference>
<dbReference type="GeneID" id="113893636"/>
<comment type="subcellular location">
    <subcellularLocation>
        <location evidence="1 13">Membrane</location>
        <topology evidence="1 13">Multi-pass membrane protein</topology>
    </subcellularLocation>
</comment>
<evidence type="ECO:0000256" key="13">
    <source>
        <dbReference type="RuleBase" id="RU004424"/>
    </source>
</evidence>
<feature type="transmembrane region" description="Helical" evidence="14">
    <location>
        <begin position="6"/>
        <end position="32"/>
    </location>
</feature>
<keyword evidence="4 13" id="KW-0716">Sensory transduction</keyword>
<name>A0A4W2FJT2_BOBOX</name>
<evidence type="ECO:0000256" key="3">
    <source>
        <dbReference type="ARBA" id="ARBA00022480"/>
    </source>
</evidence>
<dbReference type="SUPFAM" id="SSF81321">
    <property type="entry name" value="Family A G protein-coupled receptor-like"/>
    <property type="match status" value="1"/>
</dbReference>
<dbReference type="AlphaFoldDB" id="A0A4W2FJT2"/>
<protein>
    <recommendedName>
        <fullName evidence="13">Taste receptor type 2</fullName>
    </recommendedName>
</protein>
<dbReference type="Ensembl" id="ENSBIXT00005006551.1">
    <property type="protein sequence ID" value="ENSBIXP00005005348.1"/>
    <property type="gene ID" value="ENSBIXG00005001008.1"/>
</dbReference>
<dbReference type="PANTHER" id="PTHR11394">
    <property type="entry name" value="TASTE RECEPTOR TYPE 2"/>
    <property type="match status" value="1"/>
</dbReference>
<feature type="transmembrane region" description="Helical" evidence="14">
    <location>
        <begin position="227"/>
        <end position="247"/>
    </location>
</feature>
<proteinExistence type="inferred from homology"/>
<keyword evidence="9 13" id="KW-0675">Receptor</keyword>
<evidence type="ECO:0000256" key="14">
    <source>
        <dbReference type="SAM" id="Phobius"/>
    </source>
</evidence>
<dbReference type="Gene3D" id="1.20.1070.10">
    <property type="entry name" value="Rhodopsin 7-helix transmembrane proteins"/>
    <property type="match status" value="1"/>
</dbReference>
<keyword evidence="3 13" id="KW-0919">Taste</keyword>
<dbReference type="GeneTree" id="ENSGT01150000286975"/>
<evidence type="ECO:0000256" key="11">
    <source>
        <dbReference type="ARBA" id="ARBA00023224"/>
    </source>
</evidence>
<dbReference type="Ensembl" id="ENSBIXT00000038757.1">
    <property type="protein sequence ID" value="ENSBIXP00000041641.1"/>
    <property type="gene ID" value="ENSBIXG00000001891.1"/>
</dbReference>
<evidence type="ECO:0000256" key="12">
    <source>
        <dbReference type="RuleBase" id="RU004423"/>
    </source>
</evidence>
<evidence type="ECO:0000313" key="15">
    <source>
        <dbReference type="Ensembl" id="ENSBIXP00005005348.1"/>
    </source>
</evidence>
<evidence type="ECO:0000313" key="17">
    <source>
        <dbReference type="Proteomes" id="UP000429181"/>
    </source>
</evidence>
<keyword evidence="7 13" id="KW-0297">G-protein coupled receptor</keyword>
<keyword evidence="16" id="KW-1185">Reference proteome</keyword>
<keyword evidence="11 13" id="KW-0807">Transducer</keyword>
<feature type="transmembrane region" description="Helical" evidence="14">
    <location>
        <begin position="178"/>
        <end position="200"/>
    </location>
</feature>
<evidence type="ECO:0000313" key="16">
    <source>
        <dbReference type="Proteomes" id="UP000314981"/>
    </source>
</evidence>
<feature type="transmembrane region" description="Helical" evidence="14">
    <location>
        <begin position="129"/>
        <end position="152"/>
    </location>
</feature>
<keyword evidence="8 13" id="KW-0472">Membrane</keyword>
<dbReference type="PANTHER" id="PTHR11394:SF63">
    <property type="entry name" value="TASTE RECEPTOR TYPE 2 MEMBER 10"/>
    <property type="match status" value="1"/>
</dbReference>
<dbReference type="Pfam" id="PF05296">
    <property type="entry name" value="TAS2R"/>
    <property type="match status" value="1"/>
</dbReference>
<evidence type="ECO:0000256" key="1">
    <source>
        <dbReference type="ARBA" id="ARBA00004141"/>
    </source>
</evidence>
<evidence type="ECO:0000256" key="2">
    <source>
        <dbReference type="ARBA" id="ARBA00007376"/>
    </source>
</evidence>
<evidence type="ECO:0000256" key="8">
    <source>
        <dbReference type="ARBA" id="ARBA00023136"/>
    </source>
</evidence>